<dbReference type="InterPro" id="IPR016032">
    <property type="entry name" value="Sig_transdc_resp-reg_C-effctor"/>
</dbReference>
<dbReference type="InterPro" id="IPR000792">
    <property type="entry name" value="Tscrpt_reg_LuxR_C"/>
</dbReference>
<evidence type="ECO:0000313" key="3">
    <source>
        <dbReference type="EMBL" id="OEJ96542.1"/>
    </source>
</evidence>
<organism evidence="3 4">
    <name type="scientific">Streptomyces thermolilacinus SPC6</name>
    <dbReference type="NCBI Taxonomy" id="1306406"/>
    <lineage>
        <taxon>Bacteria</taxon>
        <taxon>Bacillati</taxon>
        <taxon>Actinomycetota</taxon>
        <taxon>Actinomycetes</taxon>
        <taxon>Kitasatosporales</taxon>
        <taxon>Streptomycetaceae</taxon>
        <taxon>Streptomyces</taxon>
    </lineage>
</organism>
<gene>
    <name evidence="3" type="ORF">J116_020915</name>
</gene>
<name>A0A1D3DW40_9ACTN</name>
<dbReference type="EMBL" id="ASHX02000001">
    <property type="protein sequence ID" value="OEJ96542.1"/>
    <property type="molecule type" value="Genomic_DNA"/>
</dbReference>
<dbReference type="PROSITE" id="PS50043">
    <property type="entry name" value="HTH_LUXR_2"/>
    <property type="match status" value="1"/>
</dbReference>
<reference evidence="3 4" key="1">
    <citation type="journal article" date="2013" name="Genome Announc.">
        <title>Genome Sequence of Streptomyces violaceusniger Strain SPC6, a Halotolerant Streptomycete That Exhibits Rapid Growth and Development.</title>
        <authorList>
            <person name="Chen X."/>
            <person name="Zhang B."/>
            <person name="Zhang W."/>
            <person name="Wu X."/>
            <person name="Zhang M."/>
            <person name="Chen T."/>
            <person name="Liu G."/>
            <person name="Dyson P."/>
        </authorList>
    </citation>
    <scope>NUCLEOTIDE SEQUENCE [LARGE SCALE GENOMIC DNA]</scope>
    <source>
        <strain evidence="3 4">SPC6</strain>
    </source>
</reference>
<dbReference type="SUPFAM" id="SSF46894">
    <property type="entry name" value="C-terminal effector domain of the bipartite response regulators"/>
    <property type="match status" value="1"/>
</dbReference>
<keyword evidence="4" id="KW-1185">Reference proteome</keyword>
<accession>A0A1D3DW40</accession>
<dbReference type="AlphaFoldDB" id="A0A1D3DW40"/>
<comment type="caution">
    <text evidence="3">The sequence shown here is derived from an EMBL/GenBank/DDBJ whole genome shotgun (WGS) entry which is preliminary data.</text>
</comment>
<dbReference type="PRINTS" id="PR00038">
    <property type="entry name" value="HTHLUXR"/>
</dbReference>
<keyword evidence="1" id="KW-0238">DNA-binding</keyword>
<dbReference type="GO" id="GO:0006355">
    <property type="term" value="P:regulation of DNA-templated transcription"/>
    <property type="evidence" value="ECO:0007669"/>
    <property type="project" value="InterPro"/>
</dbReference>
<dbReference type="InterPro" id="IPR036388">
    <property type="entry name" value="WH-like_DNA-bd_sf"/>
</dbReference>
<dbReference type="SMART" id="SM00421">
    <property type="entry name" value="HTH_LUXR"/>
    <property type="match status" value="1"/>
</dbReference>
<evidence type="ECO:0000259" key="2">
    <source>
        <dbReference type="PROSITE" id="PS50043"/>
    </source>
</evidence>
<proteinExistence type="predicted"/>
<dbReference type="GO" id="GO:0003677">
    <property type="term" value="F:DNA binding"/>
    <property type="evidence" value="ECO:0007669"/>
    <property type="project" value="UniProtKB-KW"/>
</dbReference>
<dbReference type="STRING" id="1306406.J116_020915"/>
<dbReference type="PANTHER" id="PTHR43214">
    <property type="entry name" value="TWO-COMPONENT RESPONSE REGULATOR"/>
    <property type="match status" value="1"/>
</dbReference>
<dbReference type="Pfam" id="PF00196">
    <property type="entry name" value="GerE"/>
    <property type="match status" value="1"/>
</dbReference>
<dbReference type="Proteomes" id="UP000095329">
    <property type="component" value="Unassembled WGS sequence"/>
</dbReference>
<dbReference type="Gene3D" id="1.10.10.10">
    <property type="entry name" value="Winged helix-like DNA-binding domain superfamily/Winged helix DNA-binding domain"/>
    <property type="match status" value="1"/>
</dbReference>
<dbReference type="InterPro" id="IPR039420">
    <property type="entry name" value="WalR-like"/>
</dbReference>
<feature type="domain" description="HTH luxR-type" evidence="2">
    <location>
        <begin position="24"/>
        <end position="89"/>
    </location>
</feature>
<sequence>MSARSEGTGTACAYRRTGTIPVYGTDRLGELTYREREVLLLLGTGLGNRRLASELGIAERTVKAHIARIAEKLERETRLQVSVLSALSHDDLCVDPSCPGRHSVAPPGALSAFAA</sequence>
<dbReference type="PANTHER" id="PTHR43214:SF44">
    <property type="entry name" value="TWO-COMPONENT RESPONSE REGULATOR"/>
    <property type="match status" value="1"/>
</dbReference>
<evidence type="ECO:0000256" key="1">
    <source>
        <dbReference type="ARBA" id="ARBA00023125"/>
    </source>
</evidence>
<dbReference type="OrthoDB" id="4865864at2"/>
<evidence type="ECO:0000313" key="4">
    <source>
        <dbReference type="Proteomes" id="UP000095329"/>
    </source>
</evidence>
<dbReference type="eggNOG" id="COG2197">
    <property type="taxonomic scope" value="Bacteria"/>
</dbReference>
<protein>
    <submittedName>
        <fullName evidence="3">Helix-turn-helix transcriptional regulator</fullName>
    </submittedName>
</protein>